<dbReference type="InterPro" id="IPR008630">
    <property type="entry name" value="Glyco_trans_34"/>
</dbReference>
<keyword evidence="6" id="KW-1185">Reference proteome</keyword>
<dbReference type="Gene3D" id="3.90.550.10">
    <property type="entry name" value="Spore Coat Polysaccharide Biosynthesis Protein SpsA, Chain A"/>
    <property type="match status" value="1"/>
</dbReference>
<evidence type="ECO:0000256" key="1">
    <source>
        <dbReference type="ARBA" id="ARBA00005664"/>
    </source>
</evidence>
<protein>
    <submittedName>
        <fullName evidence="5">Glycosyltransferase family 34 protein</fullName>
    </submittedName>
</protein>
<evidence type="ECO:0000256" key="3">
    <source>
        <dbReference type="ARBA" id="ARBA00022679"/>
    </source>
</evidence>
<comment type="similarity">
    <text evidence="1">Belongs to the glycosyltransferase 34 family.</text>
</comment>
<dbReference type="GO" id="GO:0000032">
    <property type="term" value="P:cell wall mannoprotein biosynthetic process"/>
    <property type="evidence" value="ECO:0007669"/>
    <property type="project" value="EnsemblFungi"/>
</dbReference>
<dbReference type="InterPro" id="IPR029044">
    <property type="entry name" value="Nucleotide-diphossugar_trans"/>
</dbReference>
<keyword evidence="4" id="KW-1133">Transmembrane helix</keyword>
<dbReference type="GO" id="GO:0000009">
    <property type="term" value="F:alpha-1,6-mannosyltransferase activity"/>
    <property type="evidence" value="ECO:0007669"/>
    <property type="project" value="EnsemblFungi"/>
</dbReference>
<keyword evidence="2" id="KW-0328">Glycosyltransferase</keyword>
<dbReference type="OrthoDB" id="205108at2759"/>
<organism evidence="5 6">
    <name type="scientific">Wickerhamomyces anomalus (strain ATCC 58044 / CBS 1984 / NCYC 433 / NRRL Y-366-8)</name>
    <name type="common">Yeast</name>
    <name type="synonym">Hansenula anomala</name>
    <dbReference type="NCBI Taxonomy" id="683960"/>
    <lineage>
        <taxon>Eukaryota</taxon>
        <taxon>Fungi</taxon>
        <taxon>Dikarya</taxon>
        <taxon>Ascomycota</taxon>
        <taxon>Saccharomycotina</taxon>
        <taxon>Saccharomycetes</taxon>
        <taxon>Phaffomycetales</taxon>
        <taxon>Wickerhamomycetaceae</taxon>
        <taxon>Wickerhamomyces</taxon>
    </lineage>
</organism>
<evidence type="ECO:0000313" key="5">
    <source>
        <dbReference type="EMBL" id="ODQ57529.1"/>
    </source>
</evidence>
<dbReference type="PANTHER" id="PTHR31306">
    <property type="entry name" value="ALPHA-1,6-MANNOSYLTRANSFERASE MNN11-RELATED"/>
    <property type="match status" value="1"/>
</dbReference>
<evidence type="ECO:0000256" key="2">
    <source>
        <dbReference type="ARBA" id="ARBA00022676"/>
    </source>
</evidence>
<dbReference type="AlphaFoldDB" id="A0A1E3NWE6"/>
<dbReference type="Proteomes" id="UP000094112">
    <property type="component" value="Unassembled WGS sequence"/>
</dbReference>
<proteinExistence type="inferred from homology"/>
<evidence type="ECO:0000256" key="4">
    <source>
        <dbReference type="SAM" id="Phobius"/>
    </source>
</evidence>
<accession>A0A1E3NWE6</accession>
<dbReference type="Pfam" id="PF05637">
    <property type="entry name" value="Glyco_transf_34"/>
    <property type="match status" value="1"/>
</dbReference>
<reference evidence="5 6" key="1">
    <citation type="journal article" date="2016" name="Proc. Natl. Acad. Sci. U.S.A.">
        <title>Comparative genomics of biotechnologically important yeasts.</title>
        <authorList>
            <person name="Riley R."/>
            <person name="Haridas S."/>
            <person name="Wolfe K.H."/>
            <person name="Lopes M.R."/>
            <person name="Hittinger C.T."/>
            <person name="Goeker M."/>
            <person name="Salamov A.A."/>
            <person name="Wisecaver J.H."/>
            <person name="Long T.M."/>
            <person name="Calvey C.H."/>
            <person name="Aerts A.L."/>
            <person name="Barry K.W."/>
            <person name="Choi C."/>
            <person name="Clum A."/>
            <person name="Coughlan A.Y."/>
            <person name="Deshpande S."/>
            <person name="Douglass A.P."/>
            <person name="Hanson S.J."/>
            <person name="Klenk H.-P."/>
            <person name="LaButti K.M."/>
            <person name="Lapidus A."/>
            <person name="Lindquist E.A."/>
            <person name="Lipzen A.M."/>
            <person name="Meier-Kolthoff J.P."/>
            <person name="Ohm R.A."/>
            <person name="Otillar R.P."/>
            <person name="Pangilinan J.L."/>
            <person name="Peng Y."/>
            <person name="Rokas A."/>
            <person name="Rosa C.A."/>
            <person name="Scheuner C."/>
            <person name="Sibirny A.A."/>
            <person name="Slot J.C."/>
            <person name="Stielow J.B."/>
            <person name="Sun H."/>
            <person name="Kurtzman C.P."/>
            <person name="Blackwell M."/>
            <person name="Grigoriev I.V."/>
            <person name="Jeffries T.W."/>
        </authorList>
    </citation>
    <scope>NUCLEOTIDE SEQUENCE [LARGE SCALE GENOMIC DNA]</scope>
    <source>
        <strain evidence="6">ATCC 58044 / CBS 1984 / NCYC 433 / NRRL Y-366-8</strain>
    </source>
</reference>
<dbReference type="GO" id="GO:0000136">
    <property type="term" value="C:mannan polymerase complex"/>
    <property type="evidence" value="ECO:0007669"/>
    <property type="project" value="EnsemblFungi"/>
</dbReference>
<feature type="transmembrane region" description="Helical" evidence="4">
    <location>
        <begin position="27"/>
        <end position="45"/>
    </location>
</feature>
<keyword evidence="4" id="KW-0812">Transmembrane</keyword>
<dbReference type="RefSeq" id="XP_019036736.1">
    <property type="nucleotide sequence ID" value="XM_019185135.1"/>
</dbReference>
<dbReference type="PANTHER" id="PTHR31306:SF10">
    <property type="entry name" value="ALPHA-1,6-MANNOSYLTRANSFERASE MNN11-RELATED"/>
    <property type="match status" value="1"/>
</dbReference>
<dbReference type="GO" id="GO:0006487">
    <property type="term" value="P:protein N-linked glycosylation"/>
    <property type="evidence" value="ECO:0007669"/>
    <property type="project" value="EnsemblFungi"/>
</dbReference>
<evidence type="ECO:0000313" key="6">
    <source>
        <dbReference type="Proteomes" id="UP000094112"/>
    </source>
</evidence>
<keyword evidence="3 5" id="KW-0808">Transferase</keyword>
<name>A0A1E3NWE6_WICAA</name>
<gene>
    <name evidence="5" type="ORF">WICANDRAFT_80863</name>
</gene>
<keyword evidence="4" id="KW-0472">Membrane</keyword>
<dbReference type="EMBL" id="KV454213">
    <property type="protein sequence ID" value="ODQ57529.1"/>
    <property type="molecule type" value="Genomic_DNA"/>
</dbReference>
<dbReference type="STRING" id="683960.A0A1E3NWE6"/>
<dbReference type="GeneID" id="30202381"/>
<sequence>MQLAYNSRFKPQRNDISLKLKKNIKKIIASISIVITLLFIIYKTTSSYSLSFDKHRYPKYHGIYKNDLYTKSPLIFPSVEHAPLLRELTIDGLFNTQLDAQGNKKYLFTDAFDDEDSKLNNKLDSEENTNQMLKVKNSFLNHGKTRFNGQVSPEIVLVTGIDFEKYELSHLTKIVQNRVNYVQKKKYGLYIRWLQEFTPIIKESQSSKEWAKLFLLRSAMYAFPNAKYFWYLEEDALIMRYDIDLYKYLLDPKVLDPIMLRDQPIIPPNGVIHTFKNSKASNVELILTQIGADLNLNSFIMKNQFLAKSLLEFWSDTLFRSYHNFPKNAESALTHILQWHPIYLARTAIVPPRTIAGLHTALELPEGGDDIHFSNGDFVVSLRDCQARKSCEKEIDTYWAKLEKQEK</sequence>